<comment type="similarity">
    <text evidence="1">Belongs to the short-chain dehydrogenases/reductases (SDR) family.</text>
</comment>
<dbReference type="AlphaFoldDB" id="A0A0E0H3I2"/>
<keyword evidence="5" id="KW-1185">Reference proteome</keyword>
<dbReference type="OMA" id="WMRRNTR"/>
<dbReference type="PANTHER" id="PTHR43490">
    <property type="entry name" value="(+)-NEOMENTHOL DEHYDROGENASE"/>
    <property type="match status" value="1"/>
</dbReference>
<dbReference type="PANTHER" id="PTHR43490:SF120">
    <property type="entry name" value="OS04G0532400 PROTEIN"/>
    <property type="match status" value="1"/>
</dbReference>
<dbReference type="Gramene" id="ONIVA04G17920.1">
    <property type="protein sequence ID" value="ONIVA04G17920.1"/>
    <property type="gene ID" value="ONIVA04G17920"/>
</dbReference>
<accession>A0A0E0H3I2</accession>
<dbReference type="EnsemblPlants" id="ONIVA04G17920.1">
    <property type="protein sequence ID" value="ONIVA04G17920.1"/>
    <property type="gene ID" value="ONIVA04G17920"/>
</dbReference>
<dbReference type="Pfam" id="PF00106">
    <property type="entry name" value="adh_short"/>
    <property type="match status" value="1"/>
</dbReference>
<reference evidence="4" key="2">
    <citation type="submission" date="2018-04" db="EMBL/GenBank/DDBJ databases">
        <title>OnivRS2 (Oryza nivara Reference Sequence Version 2).</title>
        <authorList>
            <person name="Zhang J."/>
            <person name="Kudrna D."/>
            <person name="Lee S."/>
            <person name="Talag J."/>
            <person name="Rajasekar S."/>
            <person name="Welchert J."/>
            <person name="Hsing Y.-I."/>
            <person name="Wing R.A."/>
        </authorList>
    </citation>
    <scope>NUCLEOTIDE SEQUENCE [LARGE SCALE GENOMIC DNA]</scope>
    <source>
        <strain evidence="4">SL10</strain>
    </source>
</reference>
<keyword evidence="3" id="KW-0560">Oxidoreductase</keyword>
<dbReference type="eggNOG" id="KOG1208">
    <property type="taxonomic scope" value="Eukaryota"/>
</dbReference>
<evidence type="ECO:0000256" key="1">
    <source>
        <dbReference type="ARBA" id="ARBA00006484"/>
    </source>
</evidence>
<keyword evidence="2" id="KW-0521">NADP</keyword>
<dbReference type="SUPFAM" id="SSF51735">
    <property type="entry name" value="NAD(P)-binding Rossmann-fold domains"/>
    <property type="match status" value="1"/>
</dbReference>
<dbReference type="InterPro" id="IPR036291">
    <property type="entry name" value="NAD(P)-bd_dom_sf"/>
</dbReference>
<dbReference type="InterPro" id="IPR002347">
    <property type="entry name" value="SDR_fam"/>
</dbReference>
<evidence type="ECO:0000256" key="3">
    <source>
        <dbReference type="ARBA" id="ARBA00023002"/>
    </source>
</evidence>
<dbReference type="HOGENOM" id="CLU_676843_0_0_1"/>
<dbReference type="Gene3D" id="3.40.50.720">
    <property type="entry name" value="NAD(P)-binding Rossmann-like Domain"/>
    <property type="match status" value="2"/>
</dbReference>
<name>A0A0E0H3I2_ORYNI</name>
<reference evidence="4" key="1">
    <citation type="submission" date="2015-04" db="UniProtKB">
        <authorList>
            <consortium name="EnsemblPlants"/>
        </authorList>
    </citation>
    <scope>IDENTIFICATION</scope>
    <source>
        <strain evidence="4">SL10</strain>
    </source>
</reference>
<evidence type="ECO:0000256" key="2">
    <source>
        <dbReference type="ARBA" id="ARBA00022857"/>
    </source>
</evidence>
<dbReference type="Proteomes" id="UP000006591">
    <property type="component" value="Chromosome 4"/>
</dbReference>
<sequence>MERDITSLPTKRVAVVTGGNKGIGLEVCRQLAADGITVVLTARDETRGVEAAEKLSGMGLSSVVFHQLEVNNAAVGGMEYVQGVDTNKEQFVSMDKKQRLAWLNKQGRETYDAAKNGVQTNYYGTKIVIQALLPLLLQSSGEGRIVNVSSDFGLLRVVNNEDLRKELDDVDNLTEERLDEVLDSFLKDFEAGALEAHGWPTAFAAYKTAKVAMNAYTRILARRHPELHVNCAHPGYVKTDMTIDSGFLTPEEGGRNVVTVALLPDGGPTEAMTMTGSSWLPSSAARGGDKGEGGKLVVAVIDSGPEPPLRRLANLTAGASFSGPTLSHRFEEAAATTGSSLFPFLFATTVGRRCTGRSPQQPTRSGWQWKGRAQAELAGVKEVMGAAQAELARAAEMGKLRASTVAT</sequence>
<protein>
    <submittedName>
        <fullName evidence="4">Uncharacterized protein</fullName>
    </submittedName>
</protein>
<evidence type="ECO:0000313" key="4">
    <source>
        <dbReference type="EnsemblPlants" id="ONIVA04G17920.1"/>
    </source>
</evidence>
<organism evidence="4">
    <name type="scientific">Oryza nivara</name>
    <name type="common">Indian wild rice</name>
    <name type="synonym">Oryza sativa f. spontanea</name>
    <dbReference type="NCBI Taxonomy" id="4536"/>
    <lineage>
        <taxon>Eukaryota</taxon>
        <taxon>Viridiplantae</taxon>
        <taxon>Streptophyta</taxon>
        <taxon>Embryophyta</taxon>
        <taxon>Tracheophyta</taxon>
        <taxon>Spermatophyta</taxon>
        <taxon>Magnoliopsida</taxon>
        <taxon>Liliopsida</taxon>
        <taxon>Poales</taxon>
        <taxon>Poaceae</taxon>
        <taxon>BOP clade</taxon>
        <taxon>Oryzoideae</taxon>
        <taxon>Oryzeae</taxon>
        <taxon>Oryzinae</taxon>
        <taxon>Oryza</taxon>
    </lineage>
</organism>
<dbReference type="STRING" id="4536.A0A0E0H3I2"/>
<proteinExistence type="inferred from homology"/>
<dbReference type="PRINTS" id="PR00081">
    <property type="entry name" value="GDHRDH"/>
</dbReference>
<dbReference type="GO" id="GO:0016020">
    <property type="term" value="C:membrane"/>
    <property type="evidence" value="ECO:0007669"/>
    <property type="project" value="TreeGrafter"/>
</dbReference>
<evidence type="ECO:0000313" key="5">
    <source>
        <dbReference type="Proteomes" id="UP000006591"/>
    </source>
</evidence>
<dbReference type="GO" id="GO:0016491">
    <property type="term" value="F:oxidoreductase activity"/>
    <property type="evidence" value="ECO:0007669"/>
    <property type="project" value="UniProtKB-KW"/>
</dbReference>